<accession>A0A9W9D682</accession>
<feature type="region of interest" description="Disordered" evidence="1">
    <location>
        <begin position="657"/>
        <end position="676"/>
    </location>
</feature>
<proteinExistence type="predicted"/>
<dbReference type="OrthoDB" id="3642826at2759"/>
<gene>
    <name evidence="2" type="ORF">N0V91_006015</name>
</gene>
<name>A0A9W9D682_9PLEO</name>
<feature type="compositionally biased region" description="Polar residues" evidence="1">
    <location>
        <begin position="416"/>
        <end position="432"/>
    </location>
</feature>
<dbReference type="Proteomes" id="UP001140510">
    <property type="component" value="Unassembled WGS sequence"/>
</dbReference>
<feature type="compositionally biased region" description="Polar residues" evidence="1">
    <location>
        <begin position="165"/>
        <end position="181"/>
    </location>
</feature>
<feature type="region of interest" description="Disordered" evidence="1">
    <location>
        <begin position="165"/>
        <end position="200"/>
    </location>
</feature>
<feature type="region of interest" description="Disordered" evidence="1">
    <location>
        <begin position="416"/>
        <end position="445"/>
    </location>
</feature>
<organism evidence="2 3">
    <name type="scientific">Didymella pomorum</name>
    <dbReference type="NCBI Taxonomy" id="749634"/>
    <lineage>
        <taxon>Eukaryota</taxon>
        <taxon>Fungi</taxon>
        <taxon>Dikarya</taxon>
        <taxon>Ascomycota</taxon>
        <taxon>Pezizomycotina</taxon>
        <taxon>Dothideomycetes</taxon>
        <taxon>Pleosporomycetidae</taxon>
        <taxon>Pleosporales</taxon>
        <taxon>Pleosporineae</taxon>
        <taxon>Didymellaceae</taxon>
        <taxon>Didymella</taxon>
    </lineage>
</organism>
<dbReference type="EMBL" id="JAPEVA010000044">
    <property type="protein sequence ID" value="KAJ4404321.1"/>
    <property type="molecule type" value="Genomic_DNA"/>
</dbReference>
<keyword evidence="3" id="KW-1185">Reference proteome</keyword>
<sequence>MPMGSVWSWDLYLPDLPSMTATISIAANATVEEVMPTPFVHFTAYEVENGNSTETVQLRSVYVQPYWHKDLGAETTAIGGIPDGFVDQVPHSACEAGVLQAIVTVIVFVEYYYHNRPDMGMGDVHWEIPEIGWEDETVGVDGQTPTSAQPLVITDWDLFGQTTEAAEPMTSQGRGPKSTTKSEAHGGPIGETQVPSSQTVGTVGTAPVVIGPSSVVVVGSQTLRPGGPAVTVGGTAVALPPSATAIVVGGTSLPLPQQNVRPGQQHAIGNFGTLPVVIGPSSEITIGTQTLQLGGPAITIGPGTVVSLPLAGTVLVVGGTTSVFPQLPISASQAAAPPVLTVGSTTLIPNAATQFFIGPGQTLTPGGTAVIDGVKVSLEPSAAFVVIGSLTHTLSKPGSASPQTVKAQPELIFGGTTFTARPSSSKQDTSPGNRPGTPGSPQAQEMEIQDEPGPVFVISGQTLSPGGVPITVSGSTLSLAPSGAFLVVDGSTTTLAAPTVAAVAAAAAAHVTPAPLTIGNGVFRPVPGSGTTYQIGTAMLTPGGSVVVAGTTISLAAGATALVINGATTTLAAEAEAMITNPPLLTIGSRTYIAAPGTGTAFVIEGQTLTPGGTITVDGTTIVLSPHATELVYGSSGRSTSTALFPATTTRGTATFSSASASEGQGGNVQAAPTSSRQGAASMVRLPLSIMFGAMGCMGWLLI</sequence>
<reference evidence="2" key="1">
    <citation type="submission" date="2022-10" db="EMBL/GenBank/DDBJ databases">
        <title>Tapping the CABI collections for fungal endophytes: first genome assemblies for Collariella, Neodidymelliopsis, Ascochyta clinopodiicola, Didymella pomorum, Didymosphaeria variabile, Neocosmospora piperis and Neocucurbitaria cava.</title>
        <authorList>
            <person name="Hill R."/>
        </authorList>
    </citation>
    <scope>NUCLEOTIDE SEQUENCE</scope>
    <source>
        <strain evidence="2">IMI 355091</strain>
    </source>
</reference>
<comment type="caution">
    <text evidence="2">The sequence shown here is derived from an EMBL/GenBank/DDBJ whole genome shotgun (WGS) entry which is preliminary data.</text>
</comment>
<dbReference type="AlphaFoldDB" id="A0A9W9D682"/>
<protein>
    <submittedName>
        <fullName evidence="2">Uncharacterized protein</fullName>
    </submittedName>
</protein>
<evidence type="ECO:0000256" key="1">
    <source>
        <dbReference type="SAM" id="MobiDB-lite"/>
    </source>
</evidence>
<evidence type="ECO:0000313" key="2">
    <source>
        <dbReference type="EMBL" id="KAJ4404321.1"/>
    </source>
</evidence>
<evidence type="ECO:0000313" key="3">
    <source>
        <dbReference type="Proteomes" id="UP001140510"/>
    </source>
</evidence>